<reference evidence="1" key="3">
    <citation type="submission" date="2025-08" db="UniProtKB">
        <authorList>
            <consortium name="Ensembl"/>
        </authorList>
    </citation>
    <scope>IDENTIFICATION</scope>
</reference>
<dbReference type="Ensembl" id="ENSELUT00000040760.3">
    <property type="protein sequence ID" value="ENSELUP00000018892.2"/>
    <property type="gene ID" value="ENSELUG00000018304.3"/>
</dbReference>
<protein>
    <submittedName>
        <fullName evidence="1">Uncharacterized protein</fullName>
    </submittedName>
</protein>
<dbReference type="Proteomes" id="UP000265140">
    <property type="component" value="Chromosome 20"/>
</dbReference>
<reference evidence="2" key="1">
    <citation type="journal article" date="2014" name="PLoS ONE">
        <title>The genome and linkage map of the northern pike (Esox lucius): conserved synteny revealed between the salmonid sister group and the Neoteleostei.</title>
        <authorList>
            <person name="Rondeau E.B."/>
            <person name="Minkley D.R."/>
            <person name="Leong J.S."/>
            <person name="Messmer A.M."/>
            <person name="Jantzen J.R."/>
            <person name="von Schalburg K.R."/>
            <person name="Lemon C."/>
            <person name="Bird N.H."/>
            <person name="Koop B.F."/>
        </authorList>
    </citation>
    <scope>NUCLEOTIDE SEQUENCE</scope>
</reference>
<name>A0A3P8YSJ1_ESOLU</name>
<reference evidence="1" key="2">
    <citation type="submission" date="2020-02" db="EMBL/GenBank/DDBJ databases">
        <title>Esox lucius (northern pike) genome, fEsoLuc1, primary haplotype.</title>
        <authorList>
            <person name="Myers G."/>
            <person name="Karagic N."/>
            <person name="Meyer A."/>
            <person name="Pippel M."/>
            <person name="Reichard M."/>
            <person name="Winkler S."/>
            <person name="Tracey A."/>
            <person name="Sims Y."/>
            <person name="Howe K."/>
            <person name="Rhie A."/>
            <person name="Formenti G."/>
            <person name="Durbin R."/>
            <person name="Fedrigo O."/>
            <person name="Jarvis E.D."/>
        </authorList>
    </citation>
    <scope>NUCLEOTIDE SEQUENCE [LARGE SCALE GENOMIC DNA]</scope>
</reference>
<evidence type="ECO:0000313" key="2">
    <source>
        <dbReference type="Proteomes" id="UP000265140"/>
    </source>
</evidence>
<accession>A0A3P8YSJ1</accession>
<dbReference type="InParanoid" id="A0A3P8YSJ1"/>
<sequence>MNTNIDPIPAWLDTEPGHLPERKDNCLRPHIIRGLVKKLKLLIIVIQNIIVIKFVKAATISSRFGVHCNSYCSLYCNMILLLPLNTQLSCSQESAKTHSLVSYRSKC</sequence>
<dbReference type="AlphaFoldDB" id="A0A3P8YSJ1"/>
<proteinExistence type="predicted"/>
<organism evidence="1 2">
    <name type="scientific">Esox lucius</name>
    <name type="common">Northern pike</name>
    <dbReference type="NCBI Taxonomy" id="8010"/>
    <lineage>
        <taxon>Eukaryota</taxon>
        <taxon>Metazoa</taxon>
        <taxon>Chordata</taxon>
        <taxon>Craniata</taxon>
        <taxon>Vertebrata</taxon>
        <taxon>Euteleostomi</taxon>
        <taxon>Actinopterygii</taxon>
        <taxon>Neopterygii</taxon>
        <taxon>Teleostei</taxon>
        <taxon>Protacanthopterygii</taxon>
        <taxon>Esociformes</taxon>
        <taxon>Esocidae</taxon>
        <taxon>Esox</taxon>
    </lineage>
</organism>
<evidence type="ECO:0000313" key="1">
    <source>
        <dbReference type="Ensembl" id="ENSELUP00000018892.2"/>
    </source>
</evidence>
<keyword evidence="2" id="KW-1185">Reference proteome</keyword>
<reference evidence="1" key="4">
    <citation type="submission" date="2025-09" db="UniProtKB">
        <authorList>
            <consortium name="Ensembl"/>
        </authorList>
    </citation>
    <scope>IDENTIFICATION</scope>
</reference>